<proteinExistence type="inferred from homology"/>
<dbReference type="EC" id="3.2.1.4" evidence="3"/>
<reference evidence="10 11" key="1">
    <citation type="journal article" date="2022" name="Nat. Genet.">
        <title>Improved pea reference genome and pan-genome highlight genomic features and evolutionary characteristics.</title>
        <authorList>
            <person name="Yang T."/>
            <person name="Liu R."/>
            <person name="Luo Y."/>
            <person name="Hu S."/>
            <person name="Wang D."/>
            <person name="Wang C."/>
            <person name="Pandey M.K."/>
            <person name="Ge S."/>
            <person name="Xu Q."/>
            <person name="Li N."/>
            <person name="Li G."/>
            <person name="Huang Y."/>
            <person name="Saxena R.K."/>
            <person name="Ji Y."/>
            <person name="Li M."/>
            <person name="Yan X."/>
            <person name="He Y."/>
            <person name="Liu Y."/>
            <person name="Wang X."/>
            <person name="Xiang C."/>
            <person name="Varshney R.K."/>
            <person name="Ding H."/>
            <person name="Gao S."/>
            <person name="Zong X."/>
        </authorList>
    </citation>
    <scope>NUCLEOTIDE SEQUENCE [LARGE SCALE GENOMIC DNA]</scope>
    <source>
        <strain evidence="10 11">cv. Zhongwan 6</strain>
    </source>
</reference>
<comment type="caution">
    <text evidence="10">The sequence shown here is derived from an EMBL/GenBank/DDBJ whole genome shotgun (WGS) entry which is preliminary data.</text>
</comment>
<evidence type="ECO:0000256" key="5">
    <source>
        <dbReference type="ARBA" id="ARBA00023001"/>
    </source>
</evidence>
<gene>
    <name evidence="10" type="ORF">KIW84_042988</name>
</gene>
<dbReference type="GO" id="GO:0030245">
    <property type="term" value="P:cellulose catabolic process"/>
    <property type="evidence" value="ECO:0007669"/>
    <property type="project" value="UniProtKB-KW"/>
</dbReference>
<dbReference type="InterPro" id="IPR008928">
    <property type="entry name" value="6-hairpin_glycosidase_sf"/>
</dbReference>
<comment type="similarity">
    <text evidence="2">Belongs to the glycosyl hydrolase 9 (cellulase E) family.</text>
</comment>
<dbReference type="Gene3D" id="1.50.10.10">
    <property type="match status" value="1"/>
</dbReference>
<keyword evidence="8" id="KW-0624">Polysaccharide degradation</keyword>
<keyword evidence="4" id="KW-0378">Hydrolase</keyword>
<dbReference type="AlphaFoldDB" id="A0A9D5ANG5"/>
<evidence type="ECO:0000256" key="7">
    <source>
        <dbReference type="ARBA" id="ARBA00023295"/>
    </source>
</evidence>
<dbReference type="Gramene" id="Psat04G0298800-T2">
    <property type="protein sequence ID" value="KAI5418567.1"/>
    <property type="gene ID" value="KIW84_042988"/>
</dbReference>
<name>A0A9D5ANG5_PEA</name>
<keyword evidence="11" id="KW-1185">Reference proteome</keyword>
<dbReference type="Pfam" id="PF00759">
    <property type="entry name" value="Glyco_hydro_9"/>
    <property type="match status" value="1"/>
</dbReference>
<evidence type="ECO:0000256" key="1">
    <source>
        <dbReference type="ARBA" id="ARBA00000966"/>
    </source>
</evidence>
<evidence type="ECO:0000256" key="3">
    <source>
        <dbReference type="ARBA" id="ARBA00012601"/>
    </source>
</evidence>
<comment type="catalytic activity">
    <reaction evidence="1">
        <text>Endohydrolysis of (1-&gt;4)-beta-D-glucosidic linkages in cellulose, lichenin and cereal beta-D-glucans.</text>
        <dbReference type="EC" id="3.2.1.4"/>
    </reaction>
</comment>
<dbReference type="InterPro" id="IPR001701">
    <property type="entry name" value="Glyco_hydro_9"/>
</dbReference>
<keyword evidence="6" id="KW-0119">Carbohydrate metabolism</keyword>
<dbReference type="Proteomes" id="UP001058974">
    <property type="component" value="Chromosome 4"/>
</dbReference>
<accession>A0A9D5ANG5</accession>
<evidence type="ECO:0000313" key="11">
    <source>
        <dbReference type="Proteomes" id="UP001058974"/>
    </source>
</evidence>
<evidence type="ECO:0000256" key="8">
    <source>
        <dbReference type="ARBA" id="ARBA00023326"/>
    </source>
</evidence>
<dbReference type="SUPFAM" id="SSF48208">
    <property type="entry name" value="Six-hairpin glycosidases"/>
    <property type="match status" value="1"/>
</dbReference>
<keyword evidence="5" id="KW-0136">Cellulose degradation</keyword>
<dbReference type="InterPro" id="IPR012341">
    <property type="entry name" value="6hp_glycosidase-like_sf"/>
</dbReference>
<evidence type="ECO:0000256" key="4">
    <source>
        <dbReference type="ARBA" id="ARBA00022801"/>
    </source>
</evidence>
<feature type="domain" description="Glycoside hydrolase family 9" evidence="9">
    <location>
        <begin position="1"/>
        <end position="199"/>
    </location>
</feature>
<protein>
    <recommendedName>
        <fullName evidence="3">cellulase</fullName>
        <ecNumber evidence="3">3.2.1.4</ecNumber>
    </recommendedName>
</protein>
<evidence type="ECO:0000259" key="9">
    <source>
        <dbReference type="Pfam" id="PF00759"/>
    </source>
</evidence>
<keyword evidence="7" id="KW-0326">Glycosidase</keyword>
<evidence type="ECO:0000256" key="2">
    <source>
        <dbReference type="ARBA" id="ARBA00007072"/>
    </source>
</evidence>
<evidence type="ECO:0000256" key="6">
    <source>
        <dbReference type="ARBA" id="ARBA00023277"/>
    </source>
</evidence>
<dbReference type="PANTHER" id="PTHR22298">
    <property type="entry name" value="ENDO-1,4-BETA-GLUCANASE"/>
    <property type="match status" value="1"/>
</dbReference>
<organism evidence="10 11">
    <name type="scientific">Pisum sativum</name>
    <name type="common">Garden pea</name>
    <name type="synonym">Lathyrus oleraceus</name>
    <dbReference type="NCBI Taxonomy" id="3888"/>
    <lineage>
        <taxon>Eukaryota</taxon>
        <taxon>Viridiplantae</taxon>
        <taxon>Streptophyta</taxon>
        <taxon>Embryophyta</taxon>
        <taxon>Tracheophyta</taxon>
        <taxon>Spermatophyta</taxon>
        <taxon>Magnoliopsida</taxon>
        <taxon>eudicotyledons</taxon>
        <taxon>Gunneridae</taxon>
        <taxon>Pentapetalae</taxon>
        <taxon>rosids</taxon>
        <taxon>fabids</taxon>
        <taxon>Fabales</taxon>
        <taxon>Fabaceae</taxon>
        <taxon>Papilionoideae</taxon>
        <taxon>50 kb inversion clade</taxon>
        <taxon>NPAAA clade</taxon>
        <taxon>Hologalegina</taxon>
        <taxon>IRL clade</taxon>
        <taxon>Fabeae</taxon>
        <taxon>Lathyrus</taxon>
    </lineage>
</organism>
<sequence length="200" mass="22670">MAFTATVLSWAILEYGHHMDAVKQLDYAMESLKWITDYLVNAHPFADILYIQVGDPEVDHNCWERPENMTEKRPVIQVNSSFPGTEVAAETAAALASASLVFKEINLTYSLILLEHAQQLFTFADTYKVSYSVSVPQVGKYYNSSGYEDELLWAGSWLYHATKDPSYLDYVTEKNENEFGSLGSVSWFSWDDKHAATQVD</sequence>
<dbReference type="EMBL" id="JAMSHJ010000004">
    <property type="protein sequence ID" value="KAI5418567.1"/>
    <property type="molecule type" value="Genomic_DNA"/>
</dbReference>
<evidence type="ECO:0000313" key="10">
    <source>
        <dbReference type="EMBL" id="KAI5418567.1"/>
    </source>
</evidence>
<dbReference type="GO" id="GO:0008810">
    <property type="term" value="F:cellulase activity"/>
    <property type="evidence" value="ECO:0007669"/>
    <property type="project" value="UniProtKB-EC"/>
</dbReference>